<dbReference type="Gene3D" id="3.40.720.10">
    <property type="entry name" value="Alkaline Phosphatase, subunit A"/>
    <property type="match status" value="1"/>
</dbReference>
<keyword evidence="5 8" id="KW-0812">Transmembrane</keyword>
<evidence type="ECO:0000256" key="5">
    <source>
        <dbReference type="ARBA" id="ARBA00022692"/>
    </source>
</evidence>
<dbReference type="PANTHER" id="PTHR30443">
    <property type="entry name" value="INNER MEMBRANE PROTEIN"/>
    <property type="match status" value="1"/>
</dbReference>
<dbReference type="InterPro" id="IPR000917">
    <property type="entry name" value="Sulfatase_N"/>
</dbReference>
<keyword evidence="7 8" id="KW-0472">Membrane</keyword>
<evidence type="ECO:0000259" key="9">
    <source>
        <dbReference type="Pfam" id="PF00884"/>
    </source>
</evidence>
<dbReference type="CDD" id="cd16017">
    <property type="entry name" value="LptA"/>
    <property type="match status" value="1"/>
</dbReference>
<organism evidence="11 12">
    <name type="scientific">Massilia timonae</name>
    <dbReference type="NCBI Taxonomy" id="47229"/>
    <lineage>
        <taxon>Bacteria</taxon>
        <taxon>Pseudomonadati</taxon>
        <taxon>Pseudomonadota</taxon>
        <taxon>Betaproteobacteria</taxon>
        <taxon>Burkholderiales</taxon>
        <taxon>Oxalobacteraceae</taxon>
        <taxon>Telluria group</taxon>
        <taxon>Massilia</taxon>
    </lineage>
</organism>
<evidence type="ECO:0000256" key="1">
    <source>
        <dbReference type="ARBA" id="ARBA00004429"/>
    </source>
</evidence>
<evidence type="ECO:0000313" key="11">
    <source>
        <dbReference type="EMBL" id="OIJ44308.1"/>
    </source>
</evidence>
<evidence type="ECO:0000259" key="10">
    <source>
        <dbReference type="Pfam" id="PF08019"/>
    </source>
</evidence>
<dbReference type="Proteomes" id="UP000180246">
    <property type="component" value="Unassembled WGS sequence"/>
</dbReference>
<evidence type="ECO:0000313" key="12">
    <source>
        <dbReference type="Proteomes" id="UP000180246"/>
    </source>
</evidence>
<dbReference type="AlphaFoldDB" id="A0A1S2NGZ2"/>
<dbReference type="NCBIfam" id="NF028537">
    <property type="entry name" value="P_eth_NH2_trans"/>
    <property type="match status" value="1"/>
</dbReference>
<evidence type="ECO:0000256" key="8">
    <source>
        <dbReference type="SAM" id="Phobius"/>
    </source>
</evidence>
<keyword evidence="6 8" id="KW-1133">Transmembrane helix</keyword>
<dbReference type="InterPro" id="IPR040423">
    <property type="entry name" value="PEA_transferase"/>
</dbReference>
<feature type="transmembrane region" description="Helical" evidence="8">
    <location>
        <begin position="154"/>
        <end position="176"/>
    </location>
</feature>
<proteinExistence type="predicted"/>
<dbReference type="RefSeq" id="WP_083415356.1">
    <property type="nucleotide sequence ID" value="NZ_JRYB01000001.1"/>
</dbReference>
<sequence>MERVEITAKRRIGAFTYSLGAAVVFALAFNAGFWIDLVDAVGGLEPARLPLLAAALLVLMLFFVALLALASFRWVYKPVLVAGILASSAIGYFMYQYGIVIDRTMVQNVLETDVREAAELVNWQMGIYLGLTGLFPALLVARARIDYPAGLRGLATRVGVAGGALLLAAVVLLLSFKSLAPAFREHRELRYQLTPMNLVHALQGHMRSRLRTPVAVAALGRDAVKGRTWNGQARPTVVVLVVGETARAASFSLNGYARETNPLLAREPGLINFTNVQSCGTATAVSLPCMFSGMGREEYDSATARSREGLLDVLSHAGLRVVWRNNNSGCKGVCDRIEVVDLSIPQPGAPHCNAAECYDERLLEGLPEMLRQPQRDLVVVLHQKGSHGPAYARRYPVGFARFGPVCETTEFQKCRREEIVAAYDNTILYTDHVLSRAIGMLRRASQEGGADTALLYVSDHGESLGERNLYLHGAPYLFAPAEQTRVPMMLWMSDAFSTRFRIDRTCLAARREQSFSHDNLFHSVLGMLDINTAIANPRLDIFRPCIRSS</sequence>
<comment type="caution">
    <text evidence="11">The sequence shown here is derived from an EMBL/GenBank/DDBJ whole genome shotgun (WGS) entry which is preliminary data.</text>
</comment>
<dbReference type="EMBL" id="JRYB01000001">
    <property type="protein sequence ID" value="OIJ44308.1"/>
    <property type="molecule type" value="Genomic_DNA"/>
</dbReference>
<comment type="subcellular location">
    <subcellularLocation>
        <location evidence="1">Cell inner membrane</location>
        <topology evidence="1">Multi-pass membrane protein</topology>
    </subcellularLocation>
</comment>
<dbReference type="GO" id="GO:0009244">
    <property type="term" value="P:lipopolysaccharide core region biosynthetic process"/>
    <property type="evidence" value="ECO:0007669"/>
    <property type="project" value="TreeGrafter"/>
</dbReference>
<dbReference type="PANTHER" id="PTHR30443:SF0">
    <property type="entry name" value="PHOSPHOETHANOLAMINE TRANSFERASE EPTA"/>
    <property type="match status" value="1"/>
</dbReference>
<feature type="transmembrane region" description="Helical" evidence="8">
    <location>
        <begin position="79"/>
        <end position="101"/>
    </location>
</feature>
<evidence type="ECO:0008006" key="13">
    <source>
        <dbReference type="Google" id="ProtNLM"/>
    </source>
</evidence>
<gene>
    <name evidence="11" type="ORF">LO55_3247</name>
</gene>
<protein>
    <recommendedName>
        <fullName evidence="13">Sulfatase family protein</fullName>
    </recommendedName>
</protein>
<evidence type="ECO:0000256" key="6">
    <source>
        <dbReference type="ARBA" id="ARBA00022989"/>
    </source>
</evidence>
<keyword evidence="4" id="KW-0808">Transferase</keyword>
<keyword evidence="2" id="KW-1003">Cell membrane</keyword>
<evidence type="ECO:0000256" key="7">
    <source>
        <dbReference type="ARBA" id="ARBA00023136"/>
    </source>
</evidence>
<dbReference type="GO" id="GO:0016776">
    <property type="term" value="F:phosphotransferase activity, phosphate group as acceptor"/>
    <property type="evidence" value="ECO:0007669"/>
    <property type="project" value="TreeGrafter"/>
</dbReference>
<dbReference type="InterPro" id="IPR017850">
    <property type="entry name" value="Alkaline_phosphatase_core_sf"/>
</dbReference>
<dbReference type="Pfam" id="PF00884">
    <property type="entry name" value="Sulfatase"/>
    <property type="match status" value="1"/>
</dbReference>
<evidence type="ECO:0000256" key="3">
    <source>
        <dbReference type="ARBA" id="ARBA00022519"/>
    </source>
</evidence>
<feature type="domain" description="Sulfatase N-terminal" evidence="9">
    <location>
        <begin position="238"/>
        <end position="530"/>
    </location>
</feature>
<feature type="transmembrane region" description="Helical" evidence="8">
    <location>
        <begin position="47"/>
        <end position="72"/>
    </location>
</feature>
<accession>A0A1S2NGZ2</accession>
<evidence type="ECO:0000256" key="4">
    <source>
        <dbReference type="ARBA" id="ARBA00022679"/>
    </source>
</evidence>
<evidence type="ECO:0000256" key="2">
    <source>
        <dbReference type="ARBA" id="ARBA00022475"/>
    </source>
</evidence>
<dbReference type="GO" id="GO:0005886">
    <property type="term" value="C:plasma membrane"/>
    <property type="evidence" value="ECO:0007669"/>
    <property type="project" value="UniProtKB-SubCell"/>
</dbReference>
<reference evidence="11 12" key="1">
    <citation type="submission" date="2014-10" db="EMBL/GenBank/DDBJ databases">
        <authorList>
            <person name="Seo M.-J."/>
            <person name="Seok Y.J."/>
            <person name="Cha I.-T."/>
        </authorList>
    </citation>
    <scope>NUCLEOTIDE SEQUENCE [LARGE SCALE GENOMIC DNA]</scope>
    <source>
        <strain evidence="11 12">NEU</strain>
    </source>
</reference>
<feature type="transmembrane region" description="Helical" evidence="8">
    <location>
        <begin position="121"/>
        <end position="142"/>
    </location>
</feature>
<keyword evidence="3" id="KW-0997">Cell inner membrane</keyword>
<dbReference type="InterPro" id="IPR012549">
    <property type="entry name" value="EptA-like_N"/>
</dbReference>
<dbReference type="Pfam" id="PF08019">
    <property type="entry name" value="EptA_B_N"/>
    <property type="match status" value="1"/>
</dbReference>
<feature type="domain" description="Phosphoethanolamine transferase N-terminal" evidence="10">
    <location>
        <begin position="59"/>
        <end position="207"/>
    </location>
</feature>
<dbReference type="InterPro" id="IPR058130">
    <property type="entry name" value="PEA_transf_C"/>
</dbReference>
<feature type="transmembrane region" description="Helical" evidence="8">
    <location>
        <begin position="12"/>
        <end position="35"/>
    </location>
</feature>
<name>A0A1S2NGZ2_9BURK</name>
<dbReference type="SUPFAM" id="SSF53649">
    <property type="entry name" value="Alkaline phosphatase-like"/>
    <property type="match status" value="1"/>
</dbReference>